<dbReference type="RefSeq" id="WP_183419882.1">
    <property type="nucleotide sequence ID" value="NZ_JACHXY010000002.1"/>
</dbReference>
<organism evidence="3 4">
    <name type="scientific">Microbacterium proteolyticum</name>
    <dbReference type="NCBI Taxonomy" id="1572644"/>
    <lineage>
        <taxon>Bacteria</taxon>
        <taxon>Bacillati</taxon>
        <taxon>Actinomycetota</taxon>
        <taxon>Actinomycetes</taxon>
        <taxon>Micrococcales</taxon>
        <taxon>Microbacteriaceae</taxon>
        <taxon>Microbacterium</taxon>
    </lineage>
</organism>
<dbReference type="Proteomes" id="UP000543579">
    <property type="component" value="Unassembled WGS sequence"/>
</dbReference>
<proteinExistence type="predicted"/>
<feature type="region of interest" description="Disordered" evidence="1">
    <location>
        <begin position="29"/>
        <end position="57"/>
    </location>
</feature>
<evidence type="ECO:0000313" key="4">
    <source>
        <dbReference type="Proteomes" id="UP000543579"/>
    </source>
</evidence>
<evidence type="ECO:0000313" key="3">
    <source>
        <dbReference type="EMBL" id="MBB3158456.1"/>
    </source>
</evidence>
<evidence type="ECO:0000256" key="2">
    <source>
        <dbReference type="SAM" id="SignalP"/>
    </source>
</evidence>
<evidence type="ECO:0000256" key="1">
    <source>
        <dbReference type="SAM" id="MobiDB-lite"/>
    </source>
</evidence>
<feature type="signal peptide" evidence="2">
    <location>
        <begin position="1"/>
        <end position="24"/>
    </location>
</feature>
<reference evidence="3 4" key="1">
    <citation type="submission" date="2020-08" db="EMBL/GenBank/DDBJ databases">
        <title>Genomic Encyclopedia of Type Strains, Phase III (KMG-III): the genomes of soil and plant-associated and newly described type strains.</title>
        <authorList>
            <person name="Whitman W."/>
        </authorList>
    </citation>
    <scope>NUCLEOTIDE SEQUENCE [LARGE SCALE GENOMIC DNA]</scope>
    <source>
        <strain evidence="3 4">CECT 8356</strain>
    </source>
</reference>
<name>A0A7W5GFU4_9MICO</name>
<gene>
    <name evidence="3" type="ORF">FHS07_002152</name>
</gene>
<dbReference type="PROSITE" id="PS51257">
    <property type="entry name" value="PROKAR_LIPOPROTEIN"/>
    <property type="match status" value="1"/>
</dbReference>
<accession>A0A7W5GFU4</accession>
<keyword evidence="2" id="KW-0732">Signal</keyword>
<comment type="caution">
    <text evidence="3">The sequence shown here is derived from an EMBL/GenBank/DDBJ whole genome shotgun (WGS) entry which is preliminary data.</text>
</comment>
<dbReference type="AlphaFoldDB" id="A0A7W5GFU4"/>
<feature type="compositionally biased region" description="Low complexity" evidence="1">
    <location>
        <begin position="34"/>
        <end position="53"/>
    </location>
</feature>
<sequence>MIRTRAPFALIAASALLLLAGCSAGGGSTTADQSAAPPVATSTASAPEAAETEGGQSKADACQIVIASFSDVVSTSQAIDTTDPQGTLAAFTALTDKVQGEFSRITNEEIAPVAQKAGAQLDEYAAFLEGFTADPARASEFGAQVTALQESFTQAGTACQG</sequence>
<feature type="chain" id="PRO_5039477704" evidence="2">
    <location>
        <begin position="25"/>
        <end position="161"/>
    </location>
</feature>
<dbReference type="EMBL" id="JACHXY010000002">
    <property type="protein sequence ID" value="MBB3158456.1"/>
    <property type="molecule type" value="Genomic_DNA"/>
</dbReference>
<protein>
    <submittedName>
        <fullName evidence="3">Uncharacterized protein</fullName>
    </submittedName>
</protein>